<evidence type="ECO:0000256" key="4">
    <source>
        <dbReference type="ARBA" id="ARBA00022833"/>
    </source>
</evidence>
<dbReference type="OrthoDB" id="9800361at2"/>
<reference evidence="7" key="1">
    <citation type="submission" date="2017-04" db="EMBL/GenBank/DDBJ databases">
        <authorList>
            <person name="Varghese N."/>
            <person name="Submissions S."/>
        </authorList>
    </citation>
    <scope>NUCLEOTIDE SEQUENCE [LARGE SCALE GENOMIC DNA]</scope>
    <source>
        <strain evidence="7">USBA 82</strain>
    </source>
</reference>
<evidence type="ECO:0000256" key="5">
    <source>
        <dbReference type="HAMAP-Rule" id="MF_00213"/>
    </source>
</evidence>
<dbReference type="AlphaFoldDB" id="A0A1X7ICW6"/>
<dbReference type="EMBL" id="FXBB01000001">
    <property type="protein sequence ID" value="SMG12100.1"/>
    <property type="molecule type" value="Genomic_DNA"/>
</dbReference>
<feature type="binding site" evidence="5">
    <location>
        <position position="76"/>
    </location>
    <ligand>
        <name>Zn(2+)</name>
        <dbReference type="ChEBI" id="CHEBI:29105"/>
    </ligand>
</feature>
<keyword evidence="4 5" id="KW-0862">Zinc</keyword>
<feature type="binding site" evidence="5">
    <location>
        <position position="73"/>
    </location>
    <ligand>
        <name>Zn(2+)</name>
        <dbReference type="ChEBI" id="CHEBI:29105"/>
    </ligand>
</feature>
<dbReference type="Proteomes" id="UP000193355">
    <property type="component" value="Unassembled WGS sequence"/>
</dbReference>
<gene>
    <name evidence="5" type="primary">hypA</name>
    <name evidence="6" type="ORF">SAMN06275492_101320</name>
</gene>
<dbReference type="PANTHER" id="PTHR34535">
    <property type="entry name" value="HYDROGENASE MATURATION FACTOR HYPA"/>
    <property type="match status" value="1"/>
</dbReference>
<comment type="similarity">
    <text evidence="1 5">Belongs to the HypA/HybF family.</text>
</comment>
<dbReference type="GO" id="GO:0016151">
    <property type="term" value="F:nickel cation binding"/>
    <property type="evidence" value="ECO:0007669"/>
    <property type="project" value="UniProtKB-UniRule"/>
</dbReference>
<evidence type="ECO:0000256" key="3">
    <source>
        <dbReference type="ARBA" id="ARBA00022723"/>
    </source>
</evidence>
<dbReference type="RefSeq" id="WP_085543593.1">
    <property type="nucleotide sequence ID" value="NZ_FXBB01000001.1"/>
</dbReference>
<evidence type="ECO:0000256" key="2">
    <source>
        <dbReference type="ARBA" id="ARBA00022596"/>
    </source>
</evidence>
<dbReference type="PANTHER" id="PTHR34535:SF3">
    <property type="entry name" value="HYDROGENASE MATURATION FACTOR HYPA"/>
    <property type="match status" value="1"/>
</dbReference>
<evidence type="ECO:0000256" key="1">
    <source>
        <dbReference type="ARBA" id="ARBA00010748"/>
    </source>
</evidence>
<name>A0A1X7ICW6_9BACT</name>
<dbReference type="STRING" id="561720.SAMN06275492_101320"/>
<dbReference type="HAMAP" id="MF_00213">
    <property type="entry name" value="HypA_HybF"/>
    <property type="match status" value="1"/>
</dbReference>
<evidence type="ECO:0000313" key="6">
    <source>
        <dbReference type="EMBL" id="SMG12100.1"/>
    </source>
</evidence>
<feature type="binding site" evidence="5">
    <location>
        <position position="92"/>
    </location>
    <ligand>
        <name>Zn(2+)</name>
        <dbReference type="ChEBI" id="CHEBI:29105"/>
    </ligand>
</feature>
<dbReference type="PROSITE" id="PS01249">
    <property type="entry name" value="HYPA"/>
    <property type="match status" value="1"/>
</dbReference>
<proteinExistence type="inferred from homology"/>
<keyword evidence="3 5" id="KW-0479">Metal-binding</keyword>
<dbReference type="GO" id="GO:0051604">
    <property type="term" value="P:protein maturation"/>
    <property type="evidence" value="ECO:0007669"/>
    <property type="project" value="InterPro"/>
</dbReference>
<feature type="binding site" evidence="5">
    <location>
        <position position="2"/>
    </location>
    <ligand>
        <name>Ni(2+)</name>
        <dbReference type="ChEBI" id="CHEBI:49786"/>
    </ligand>
</feature>
<evidence type="ECO:0000313" key="7">
    <source>
        <dbReference type="Proteomes" id="UP000193355"/>
    </source>
</evidence>
<protein>
    <recommendedName>
        <fullName evidence="5">Hydrogenase maturation factor HypA</fullName>
    </recommendedName>
</protein>
<comment type="function">
    <text evidence="5">Involved in the maturation of [NiFe] hydrogenases. Required for nickel insertion into the metal center of the hydrogenase.</text>
</comment>
<dbReference type="InterPro" id="IPR000688">
    <property type="entry name" value="HypA/HybF"/>
</dbReference>
<keyword evidence="7" id="KW-1185">Reference proteome</keyword>
<dbReference type="PIRSF" id="PIRSF004761">
    <property type="entry name" value="Hydrgn_mat_HypA"/>
    <property type="match status" value="1"/>
</dbReference>
<dbReference type="InterPro" id="IPR020538">
    <property type="entry name" value="Hydgase_Ni_incorp_HypA/HybF_CS"/>
</dbReference>
<sequence>MHELSMVKAIIDALEELQDRNNWSSIRSVNLKVGSMRQVIPHILRFAFNASIERTSLAGAELIITPVPVEFSCRSCGGRWGEADLGYLCPHCGGKDVDMVQGMEMDIDSLEVEE</sequence>
<dbReference type="Pfam" id="PF01155">
    <property type="entry name" value="HypA"/>
    <property type="match status" value="1"/>
</dbReference>
<dbReference type="Gene3D" id="3.30.2320.80">
    <property type="match status" value="1"/>
</dbReference>
<dbReference type="GO" id="GO:0008270">
    <property type="term" value="F:zinc ion binding"/>
    <property type="evidence" value="ECO:0007669"/>
    <property type="project" value="UniProtKB-UniRule"/>
</dbReference>
<accession>A0A1X7ICW6</accession>
<feature type="binding site" evidence="5">
    <location>
        <position position="89"/>
    </location>
    <ligand>
        <name>Zn(2+)</name>
        <dbReference type="ChEBI" id="CHEBI:29105"/>
    </ligand>
</feature>
<organism evidence="6 7">
    <name type="scientific">Dethiosulfovibrio salsuginis</name>
    <dbReference type="NCBI Taxonomy" id="561720"/>
    <lineage>
        <taxon>Bacteria</taxon>
        <taxon>Thermotogati</taxon>
        <taxon>Synergistota</taxon>
        <taxon>Synergistia</taxon>
        <taxon>Synergistales</taxon>
        <taxon>Dethiosulfovibrionaceae</taxon>
        <taxon>Dethiosulfovibrio</taxon>
    </lineage>
</organism>
<keyword evidence="2 5" id="KW-0533">Nickel</keyword>